<keyword evidence="1" id="KW-1133">Transmembrane helix</keyword>
<gene>
    <name evidence="3" type="ORF">SAMN05660860_03435</name>
</gene>
<accession>A0A1G9XC77</accession>
<keyword evidence="1" id="KW-0472">Membrane</keyword>
<evidence type="ECO:0000313" key="3">
    <source>
        <dbReference type="EMBL" id="SDM93895.1"/>
    </source>
</evidence>
<proteinExistence type="predicted"/>
<dbReference type="RefSeq" id="WP_235264122.1">
    <property type="nucleotide sequence ID" value="NZ_FNGU01000013.1"/>
</dbReference>
<evidence type="ECO:0000256" key="2">
    <source>
        <dbReference type="SAM" id="SignalP"/>
    </source>
</evidence>
<organism evidence="3 4">
    <name type="scientific">Geoalkalibacter ferrihydriticus</name>
    <dbReference type="NCBI Taxonomy" id="392333"/>
    <lineage>
        <taxon>Bacteria</taxon>
        <taxon>Pseudomonadati</taxon>
        <taxon>Thermodesulfobacteriota</taxon>
        <taxon>Desulfuromonadia</taxon>
        <taxon>Desulfuromonadales</taxon>
        <taxon>Geoalkalibacteraceae</taxon>
        <taxon>Geoalkalibacter</taxon>
    </lineage>
</organism>
<keyword evidence="1" id="KW-0812">Transmembrane</keyword>
<evidence type="ECO:0000256" key="1">
    <source>
        <dbReference type="SAM" id="Phobius"/>
    </source>
</evidence>
<dbReference type="STRING" id="392333.SAMN05660860_03435"/>
<dbReference type="EMBL" id="FNGU01000013">
    <property type="protein sequence ID" value="SDM93895.1"/>
    <property type="molecule type" value="Genomic_DNA"/>
</dbReference>
<dbReference type="Proteomes" id="UP000182146">
    <property type="component" value="Unassembled WGS sequence"/>
</dbReference>
<sequence>MKIRILMTLIVLVGATSAFAASGGELEGASLVTKIFFGFFALIVATQLIPGLILLGSLLKGLFGKSARQAKLSGGSQGRRSG</sequence>
<keyword evidence="2" id="KW-0732">Signal</keyword>
<feature type="signal peptide" evidence="2">
    <location>
        <begin position="1"/>
        <end position="20"/>
    </location>
</feature>
<dbReference type="AlphaFoldDB" id="A0A1G9XC77"/>
<feature type="transmembrane region" description="Helical" evidence="1">
    <location>
        <begin position="36"/>
        <end position="59"/>
    </location>
</feature>
<protein>
    <submittedName>
        <fullName evidence="3">Uncharacterized protein</fullName>
    </submittedName>
</protein>
<evidence type="ECO:0000313" key="4">
    <source>
        <dbReference type="Proteomes" id="UP000182146"/>
    </source>
</evidence>
<reference evidence="3 4" key="1">
    <citation type="submission" date="2016-10" db="EMBL/GenBank/DDBJ databases">
        <authorList>
            <person name="de Groot N.N."/>
        </authorList>
    </citation>
    <scope>NUCLEOTIDE SEQUENCE [LARGE SCALE GENOMIC DNA]</scope>
    <source>
        <strain evidence="3 4">DSM 17813</strain>
    </source>
</reference>
<name>A0A1G9XC77_9BACT</name>
<feature type="chain" id="PRO_5010310820" evidence="2">
    <location>
        <begin position="21"/>
        <end position="82"/>
    </location>
</feature>